<comment type="caution">
    <text evidence="1">The sequence shown here is derived from an EMBL/GenBank/DDBJ whole genome shotgun (WGS) entry which is preliminary data.</text>
</comment>
<accession>A0ABN9W618</accession>
<reference evidence="1" key="1">
    <citation type="submission" date="2023-10" db="EMBL/GenBank/DDBJ databases">
        <authorList>
            <person name="Chen Y."/>
            <person name="Shah S."/>
            <person name="Dougan E. K."/>
            <person name="Thang M."/>
            <person name="Chan C."/>
        </authorList>
    </citation>
    <scope>NUCLEOTIDE SEQUENCE [LARGE SCALE GENOMIC DNA]</scope>
</reference>
<keyword evidence="2" id="KW-1185">Reference proteome</keyword>
<name>A0ABN9W618_9DINO</name>
<protein>
    <recommendedName>
        <fullName evidence="3">Secreted protein</fullName>
    </recommendedName>
</protein>
<evidence type="ECO:0000313" key="2">
    <source>
        <dbReference type="Proteomes" id="UP001189429"/>
    </source>
</evidence>
<evidence type="ECO:0008006" key="3">
    <source>
        <dbReference type="Google" id="ProtNLM"/>
    </source>
</evidence>
<evidence type="ECO:0000313" key="1">
    <source>
        <dbReference type="EMBL" id="CAK0881568.1"/>
    </source>
</evidence>
<dbReference type="EMBL" id="CAUYUJ010018204">
    <property type="protein sequence ID" value="CAK0881568.1"/>
    <property type="molecule type" value="Genomic_DNA"/>
</dbReference>
<sequence>MLRLPSGACQLVCQAFKSYAAAAELDEVRTAQVRSARNSPFGASSSFATSGSSRGVFMQSFATSGSEIVGRGIQGYCVMQKIFMHSFATGGSIRNNFAPSLATGASVIVGRGSGRYFVKLRAFTHS</sequence>
<gene>
    <name evidence="1" type="ORF">PCOR1329_LOCUS64374</name>
</gene>
<organism evidence="1 2">
    <name type="scientific">Prorocentrum cordatum</name>
    <dbReference type="NCBI Taxonomy" id="2364126"/>
    <lineage>
        <taxon>Eukaryota</taxon>
        <taxon>Sar</taxon>
        <taxon>Alveolata</taxon>
        <taxon>Dinophyceae</taxon>
        <taxon>Prorocentrales</taxon>
        <taxon>Prorocentraceae</taxon>
        <taxon>Prorocentrum</taxon>
    </lineage>
</organism>
<dbReference type="Proteomes" id="UP001189429">
    <property type="component" value="Unassembled WGS sequence"/>
</dbReference>
<proteinExistence type="predicted"/>